<organism evidence="1 2">
    <name type="scientific">Chenopodium quinoa</name>
    <name type="common">Quinoa</name>
    <dbReference type="NCBI Taxonomy" id="63459"/>
    <lineage>
        <taxon>Eukaryota</taxon>
        <taxon>Viridiplantae</taxon>
        <taxon>Streptophyta</taxon>
        <taxon>Embryophyta</taxon>
        <taxon>Tracheophyta</taxon>
        <taxon>Spermatophyta</taxon>
        <taxon>Magnoliopsida</taxon>
        <taxon>eudicotyledons</taxon>
        <taxon>Gunneridae</taxon>
        <taxon>Pentapetalae</taxon>
        <taxon>Caryophyllales</taxon>
        <taxon>Chenopodiaceae</taxon>
        <taxon>Chenopodioideae</taxon>
        <taxon>Atripliceae</taxon>
        <taxon>Chenopodium</taxon>
    </lineage>
</organism>
<keyword evidence="2" id="KW-1185">Reference proteome</keyword>
<name>A0A803MY98_CHEQI</name>
<protein>
    <submittedName>
        <fullName evidence="1">Uncharacterized protein</fullName>
    </submittedName>
</protein>
<evidence type="ECO:0000313" key="1">
    <source>
        <dbReference type="EnsemblPlants" id="AUR62037178-RA:cds"/>
    </source>
</evidence>
<evidence type="ECO:0000313" key="2">
    <source>
        <dbReference type="Proteomes" id="UP000596660"/>
    </source>
</evidence>
<dbReference type="AlphaFoldDB" id="A0A803MY98"/>
<proteinExistence type="predicted"/>
<sequence length="112" mass="12117">MVVGVGAGAGIVGSRGWLGWGRRRRTEPEGVKWGEYWANGAADDTTARKWVVAFDTTAGKAYIEAGPMGPVDWNVVEVKLIMSRCISKHTYPILGGNVLAAIDGFKAYAEFR</sequence>
<dbReference type="EnsemblPlants" id="AUR62037178-RA">
    <property type="protein sequence ID" value="AUR62037178-RA:cds"/>
    <property type="gene ID" value="AUR62037178"/>
</dbReference>
<reference evidence="1" key="2">
    <citation type="submission" date="2021-03" db="UniProtKB">
        <authorList>
            <consortium name="EnsemblPlants"/>
        </authorList>
    </citation>
    <scope>IDENTIFICATION</scope>
</reference>
<reference evidence="1" key="1">
    <citation type="journal article" date="2017" name="Nature">
        <title>The genome of Chenopodium quinoa.</title>
        <authorList>
            <person name="Jarvis D.E."/>
            <person name="Ho Y.S."/>
            <person name="Lightfoot D.J."/>
            <person name="Schmoeckel S.M."/>
            <person name="Li B."/>
            <person name="Borm T.J.A."/>
            <person name="Ohyanagi H."/>
            <person name="Mineta K."/>
            <person name="Michell C.T."/>
            <person name="Saber N."/>
            <person name="Kharbatia N.M."/>
            <person name="Rupper R.R."/>
            <person name="Sharp A.R."/>
            <person name="Dally N."/>
            <person name="Boughton B.A."/>
            <person name="Woo Y.H."/>
            <person name="Gao G."/>
            <person name="Schijlen E.G.W.M."/>
            <person name="Guo X."/>
            <person name="Momin A.A."/>
            <person name="Negrao S."/>
            <person name="Al-Babili S."/>
            <person name="Gehring C."/>
            <person name="Roessner U."/>
            <person name="Jung C."/>
            <person name="Murphy K."/>
            <person name="Arold S.T."/>
            <person name="Gojobori T."/>
            <person name="van der Linden C.G."/>
            <person name="van Loo E.N."/>
            <person name="Jellen E.N."/>
            <person name="Maughan P.J."/>
            <person name="Tester M."/>
        </authorList>
    </citation>
    <scope>NUCLEOTIDE SEQUENCE [LARGE SCALE GENOMIC DNA]</scope>
    <source>
        <strain evidence="1">cv. PI 614886</strain>
    </source>
</reference>
<accession>A0A803MY98</accession>
<dbReference type="Gramene" id="AUR62037178-RA">
    <property type="protein sequence ID" value="AUR62037178-RA:cds"/>
    <property type="gene ID" value="AUR62037178"/>
</dbReference>
<dbReference type="Proteomes" id="UP000596660">
    <property type="component" value="Unplaced"/>
</dbReference>